<dbReference type="HOGENOM" id="CLU_033716_0_2_11"/>
<evidence type="ECO:0000256" key="3">
    <source>
        <dbReference type="ARBA" id="ARBA00022617"/>
    </source>
</evidence>
<dbReference type="Pfam" id="PF00067">
    <property type="entry name" value="p450"/>
    <property type="match status" value="1"/>
</dbReference>
<keyword evidence="6 8" id="KW-0408">Iron</keyword>
<dbReference type="InterPro" id="IPR036396">
    <property type="entry name" value="Cyt_P450_sf"/>
</dbReference>
<dbReference type="STRING" id="47839.BN973_03488"/>
<dbReference type="EMBL" id="HG964446">
    <property type="protein sequence ID" value="CDO89117.1"/>
    <property type="molecule type" value="Genomic_DNA"/>
</dbReference>
<evidence type="ECO:0000313" key="11">
    <source>
        <dbReference type="Proteomes" id="UP000193710"/>
    </source>
</evidence>
<reference evidence="9" key="2">
    <citation type="submission" date="2014-04" db="EMBL/GenBank/DDBJ databases">
        <authorList>
            <person name="Xu Y.W."/>
            <person name="Yang Q."/>
        </authorList>
    </citation>
    <scope>NUCLEOTIDE SEQUENCE</scope>
    <source>
        <strain evidence="9">DSM 44626</strain>
    </source>
</reference>
<organism evidence="9">
    <name type="scientific">Mycobacterium triplex</name>
    <dbReference type="NCBI Taxonomy" id="47839"/>
    <lineage>
        <taxon>Bacteria</taxon>
        <taxon>Bacillati</taxon>
        <taxon>Actinomycetota</taxon>
        <taxon>Actinomycetes</taxon>
        <taxon>Mycobacteriales</taxon>
        <taxon>Mycobacteriaceae</taxon>
        <taxon>Mycobacterium</taxon>
        <taxon>Mycobacterium simiae complex</taxon>
    </lineage>
</organism>
<gene>
    <name evidence="10" type="ORF">AWC29_11620</name>
    <name evidence="9" type="ORF">BN973_03488</name>
</gene>
<dbReference type="AlphaFoldDB" id="A0A024K0L4"/>
<evidence type="ECO:0000256" key="5">
    <source>
        <dbReference type="ARBA" id="ARBA00023002"/>
    </source>
</evidence>
<evidence type="ECO:0000313" key="9">
    <source>
        <dbReference type="EMBL" id="CDO89117.1"/>
    </source>
</evidence>
<reference evidence="9" key="1">
    <citation type="journal article" date="2014" name="Genome Announc.">
        <title>Draft Genome Sequence of Mycobacterium triplex DSM 44626.</title>
        <authorList>
            <person name="Sassi M."/>
            <person name="Croce O."/>
            <person name="Robert C."/>
            <person name="Raoult D."/>
            <person name="Drancourt M."/>
        </authorList>
    </citation>
    <scope>NUCLEOTIDE SEQUENCE [LARGE SCALE GENOMIC DNA]</scope>
    <source>
        <strain evidence="9">DSM 44626</strain>
    </source>
</reference>
<dbReference type="InterPro" id="IPR001128">
    <property type="entry name" value="Cyt_P450"/>
</dbReference>
<dbReference type="Proteomes" id="UP000028880">
    <property type="component" value="Unassembled WGS sequence"/>
</dbReference>
<evidence type="ECO:0000313" key="10">
    <source>
        <dbReference type="EMBL" id="ORX05104.1"/>
    </source>
</evidence>
<dbReference type="eggNOG" id="COG2124">
    <property type="taxonomic scope" value="Bacteria"/>
</dbReference>
<comment type="cofactor">
    <cofactor evidence="1">
        <name>heme</name>
        <dbReference type="ChEBI" id="CHEBI:30413"/>
    </cofactor>
</comment>
<dbReference type="GO" id="GO:0005506">
    <property type="term" value="F:iron ion binding"/>
    <property type="evidence" value="ECO:0007669"/>
    <property type="project" value="InterPro"/>
</dbReference>
<dbReference type="PRINTS" id="PR00359">
    <property type="entry name" value="BP450"/>
</dbReference>
<comment type="similarity">
    <text evidence="2 8">Belongs to the cytochrome P450 family.</text>
</comment>
<evidence type="ECO:0000256" key="7">
    <source>
        <dbReference type="ARBA" id="ARBA00023033"/>
    </source>
</evidence>
<dbReference type="Proteomes" id="UP000193710">
    <property type="component" value="Unassembled WGS sequence"/>
</dbReference>
<dbReference type="Gene3D" id="1.10.630.10">
    <property type="entry name" value="Cytochrome P450"/>
    <property type="match status" value="1"/>
</dbReference>
<dbReference type="OrthoDB" id="502624at2"/>
<dbReference type="PANTHER" id="PTHR46696:SF4">
    <property type="entry name" value="BIOTIN BIOSYNTHESIS CYTOCHROME P450"/>
    <property type="match status" value="1"/>
</dbReference>
<dbReference type="EMBL" id="LQPY01000015">
    <property type="protein sequence ID" value="ORX05104.1"/>
    <property type="molecule type" value="Genomic_DNA"/>
</dbReference>
<protein>
    <submittedName>
        <fullName evidence="9 10">Cytochrome</fullName>
    </submittedName>
</protein>
<dbReference type="PANTHER" id="PTHR46696">
    <property type="entry name" value="P450, PUTATIVE (EUROFUNG)-RELATED"/>
    <property type="match status" value="1"/>
</dbReference>
<dbReference type="PRINTS" id="PR00385">
    <property type="entry name" value="P450"/>
</dbReference>
<keyword evidence="3 8" id="KW-0349">Heme</keyword>
<keyword evidence="11" id="KW-1185">Reference proteome</keyword>
<dbReference type="SUPFAM" id="SSF48264">
    <property type="entry name" value="Cytochrome P450"/>
    <property type="match status" value="1"/>
</dbReference>
<keyword evidence="5 8" id="KW-0560">Oxidoreductase</keyword>
<evidence type="ECO:0000256" key="6">
    <source>
        <dbReference type="ARBA" id="ARBA00023004"/>
    </source>
</evidence>
<dbReference type="GO" id="GO:0020037">
    <property type="term" value="F:heme binding"/>
    <property type="evidence" value="ECO:0007669"/>
    <property type="project" value="InterPro"/>
</dbReference>
<sequence>MTSPVGLGIALFDDSNVQDPYPLYRRMHAVAPVHAIGDSGFHAVSGWDAINDVIARPEDFSSNLTATMMLQPDGTVGKFVMGELGGPTQALATADDPVHEVHRKKLLPQLAARRIRASEPFIEQTADELWGAGVQDGRIEWMSGVANRLPMMIVGRIIGVPDEDTDKLVRWGYSATQTVEGLVGQDELNAAGVSIMELSGYVTEQFQRAAQNPGDNLLGDLATACASGELDDLAALTIMITLFSAGGESTASLIGSAAWILATRFEVQQQLREKPELLATFLEEVLRYEPPFRGHYRHVVDDTTLAGVDLPAGSRLVLLWGAANRDPSHFEDPDEFRLDRSGAKSHLTFGKGAHFCVGAALARLEAQIVLGHLLAHTTRIEAADVGRWLPSLLVRRLEHLNLAVQ</sequence>
<proteinExistence type="inferred from homology"/>
<keyword evidence="4 8" id="KW-0479">Metal-binding</keyword>
<dbReference type="GO" id="GO:0006707">
    <property type="term" value="P:cholesterol catabolic process"/>
    <property type="evidence" value="ECO:0007669"/>
    <property type="project" value="TreeGrafter"/>
</dbReference>
<dbReference type="InterPro" id="IPR002397">
    <property type="entry name" value="Cyt_P450_B"/>
</dbReference>
<dbReference type="RefSeq" id="WP_036469613.1">
    <property type="nucleotide sequence ID" value="NZ_HG964446.1"/>
</dbReference>
<name>A0A024K0L4_9MYCO</name>
<dbReference type="InterPro" id="IPR017972">
    <property type="entry name" value="Cyt_P450_CS"/>
</dbReference>
<dbReference type="PROSITE" id="PS00086">
    <property type="entry name" value="CYTOCHROME_P450"/>
    <property type="match status" value="1"/>
</dbReference>
<dbReference type="GO" id="GO:0036199">
    <property type="term" value="F:cholest-4-en-3-one 26-monooxygenase activity"/>
    <property type="evidence" value="ECO:0007669"/>
    <property type="project" value="TreeGrafter"/>
</dbReference>
<keyword evidence="7 8" id="KW-0503">Monooxygenase</keyword>
<reference evidence="10 11" key="3">
    <citation type="submission" date="2016-01" db="EMBL/GenBank/DDBJ databases">
        <title>The new phylogeny of the genus Mycobacterium.</title>
        <authorList>
            <person name="Tarcisio F."/>
            <person name="Conor M."/>
            <person name="Antonella G."/>
            <person name="Elisabetta G."/>
            <person name="Giulia F.S."/>
            <person name="Sara T."/>
            <person name="Anna F."/>
            <person name="Clotilde B."/>
            <person name="Roberto B."/>
            <person name="Veronica D.S."/>
            <person name="Fabio R."/>
            <person name="Monica P."/>
            <person name="Olivier J."/>
            <person name="Enrico T."/>
            <person name="Nicola S."/>
        </authorList>
    </citation>
    <scope>NUCLEOTIDE SEQUENCE [LARGE SCALE GENOMIC DNA]</scope>
    <source>
        <strain evidence="10 11">DSM 44626</strain>
    </source>
</reference>
<evidence type="ECO:0000256" key="4">
    <source>
        <dbReference type="ARBA" id="ARBA00022723"/>
    </source>
</evidence>
<evidence type="ECO:0000256" key="2">
    <source>
        <dbReference type="ARBA" id="ARBA00010617"/>
    </source>
</evidence>
<dbReference type="GO" id="GO:0008395">
    <property type="term" value="F:steroid hydroxylase activity"/>
    <property type="evidence" value="ECO:0007669"/>
    <property type="project" value="TreeGrafter"/>
</dbReference>
<accession>A0A024K0L4</accession>
<evidence type="ECO:0000256" key="8">
    <source>
        <dbReference type="RuleBase" id="RU000461"/>
    </source>
</evidence>
<evidence type="ECO:0000256" key="1">
    <source>
        <dbReference type="ARBA" id="ARBA00001971"/>
    </source>
</evidence>